<keyword evidence="4" id="KW-0256">Endoplasmic reticulum</keyword>
<sequence length="282" mass="32869">MNEISRKRVPSGLKTTSEIILDFTSSFSRTLLNIDSLHKGIVLFSMVFILSIYGDYMRPESIGYFSEKHNFLNQFVVKLGWLWTLSLTMPFVYILSHANNNGKYFFIAKDLLGLIFATVAWYICTSYFIWHEKQTGACKSESGFLKAIGRETCHASGGIWINGFDISGHCFLIIYSSLILSEEGKRYRFWLRTETRDKKKITQILFSLMGLLDCIWIFQLIITSLYYHTTSHKFFGALFGIGCWFLTHGMSHFGRVLKYINKIIDYNPRRIKNNRERSRKSR</sequence>
<feature type="transmembrane region" description="Helical" evidence="8">
    <location>
        <begin position="76"/>
        <end position="95"/>
    </location>
</feature>
<dbReference type="GO" id="GO:0034389">
    <property type="term" value="P:lipid droplet organization"/>
    <property type="evidence" value="ECO:0007669"/>
    <property type="project" value="TreeGrafter"/>
</dbReference>
<evidence type="ECO:0000256" key="4">
    <source>
        <dbReference type="ARBA" id="ARBA00022824"/>
    </source>
</evidence>
<proteinExistence type="predicted"/>
<evidence type="ECO:0000256" key="5">
    <source>
        <dbReference type="ARBA" id="ARBA00022989"/>
    </source>
</evidence>
<feature type="transmembrane region" description="Helical" evidence="8">
    <location>
        <begin position="234"/>
        <end position="253"/>
    </location>
</feature>
<dbReference type="GO" id="GO:0005789">
    <property type="term" value="C:endoplasmic reticulum membrane"/>
    <property type="evidence" value="ECO:0007669"/>
    <property type="project" value="UniProtKB-SubCell"/>
</dbReference>
<evidence type="ECO:0000313" key="9">
    <source>
        <dbReference type="Proteomes" id="UP000035680"/>
    </source>
</evidence>
<organism evidence="9 10">
    <name type="scientific">Strongyloides venezuelensis</name>
    <name type="common">Threadworm</name>
    <dbReference type="NCBI Taxonomy" id="75913"/>
    <lineage>
        <taxon>Eukaryota</taxon>
        <taxon>Metazoa</taxon>
        <taxon>Ecdysozoa</taxon>
        <taxon>Nematoda</taxon>
        <taxon>Chromadorea</taxon>
        <taxon>Rhabditida</taxon>
        <taxon>Tylenchina</taxon>
        <taxon>Panagrolaimomorpha</taxon>
        <taxon>Strongyloidoidea</taxon>
        <taxon>Strongyloididae</taxon>
        <taxon>Strongyloides</taxon>
    </lineage>
</organism>
<evidence type="ECO:0000256" key="7">
    <source>
        <dbReference type="ARBA" id="ARBA00023136"/>
    </source>
</evidence>
<dbReference type="PANTHER" id="PTHR23129">
    <property type="entry name" value="ACYL-COENZYME A DIPHOSPHATASE FITM2"/>
    <property type="match status" value="1"/>
</dbReference>
<dbReference type="Pfam" id="PF10261">
    <property type="entry name" value="FIT"/>
    <property type="match status" value="1"/>
</dbReference>
<protein>
    <submittedName>
        <fullName evidence="10">FIT family protein (inferred by orthology to a C. elegans protein)</fullName>
    </submittedName>
</protein>
<feature type="transmembrane region" description="Helical" evidence="8">
    <location>
        <begin position="159"/>
        <end position="180"/>
    </location>
</feature>
<evidence type="ECO:0000256" key="8">
    <source>
        <dbReference type="SAM" id="Phobius"/>
    </source>
</evidence>
<reference evidence="9" key="1">
    <citation type="submission" date="2014-07" db="EMBL/GenBank/DDBJ databases">
        <authorList>
            <person name="Martin A.A"/>
            <person name="De Silva N."/>
        </authorList>
    </citation>
    <scope>NUCLEOTIDE SEQUENCE</scope>
</reference>
<keyword evidence="7 8" id="KW-0472">Membrane</keyword>
<evidence type="ECO:0000313" key="10">
    <source>
        <dbReference type="WBParaSite" id="SVE_0541400.1"/>
    </source>
</evidence>
<feature type="transmembrane region" description="Helical" evidence="8">
    <location>
        <begin position="37"/>
        <end position="56"/>
    </location>
</feature>
<dbReference type="InterPro" id="IPR019388">
    <property type="entry name" value="FIT"/>
</dbReference>
<keyword evidence="3" id="KW-0378">Hydrolase</keyword>
<evidence type="ECO:0000256" key="2">
    <source>
        <dbReference type="ARBA" id="ARBA00022692"/>
    </source>
</evidence>
<comment type="subcellular location">
    <subcellularLocation>
        <location evidence="1">Endoplasmic reticulum membrane</location>
        <topology evidence="1">Multi-pass membrane protein</topology>
    </subcellularLocation>
</comment>
<dbReference type="GO" id="GO:0008654">
    <property type="term" value="P:phospholipid biosynthetic process"/>
    <property type="evidence" value="ECO:0007669"/>
    <property type="project" value="TreeGrafter"/>
</dbReference>
<keyword evidence="9" id="KW-1185">Reference proteome</keyword>
<dbReference type="PANTHER" id="PTHR23129:SF0">
    <property type="entry name" value="ACYL-COENZYME A DIPHOSPHATASE FITM2"/>
    <property type="match status" value="1"/>
</dbReference>
<evidence type="ECO:0000256" key="1">
    <source>
        <dbReference type="ARBA" id="ARBA00004477"/>
    </source>
</evidence>
<evidence type="ECO:0000256" key="6">
    <source>
        <dbReference type="ARBA" id="ARBA00023098"/>
    </source>
</evidence>
<dbReference type="STRING" id="75913.A0A0K0F9B3"/>
<keyword evidence="6" id="KW-0443">Lipid metabolism</keyword>
<dbReference type="GO" id="GO:0010945">
    <property type="term" value="F:coenzyme A diphosphatase activity"/>
    <property type="evidence" value="ECO:0007669"/>
    <property type="project" value="InterPro"/>
</dbReference>
<feature type="transmembrane region" description="Helical" evidence="8">
    <location>
        <begin position="107"/>
        <end position="130"/>
    </location>
</feature>
<dbReference type="AlphaFoldDB" id="A0A0K0F9B3"/>
<keyword evidence="2 8" id="KW-0812">Transmembrane</keyword>
<name>A0A0K0F9B3_STRVS</name>
<dbReference type="WBParaSite" id="SVE_0541400.1">
    <property type="protein sequence ID" value="SVE_0541400.1"/>
    <property type="gene ID" value="SVE_0541400"/>
</dbReference>
<feature type="transmembrane region" description="Helical" evidence="8">
    <location>
        <begin position="201"/>
        <end position="222"/>
    </location>
</feature>
<evidence type="ECO:0000256" key="3">
    <source>
        <dbReference type="ARBA" id="ARBA00022801"/>
    </source>
</evidence>
<accession>A0A0K0F9B3</accession>
<dbReference type="GO" id="GO:0019915">
    <property type="term" value="P:lipid storage"/>
    <property type="evidence" value="ECO:0007669"/>
    <property type="project" value="InterPro"/>
</dbReference>
<keyword evidence="5 8" id="KW-1133">Transmembrane helix</keyword>
<dbReference type="Proteomes" id="UP000035680">
    <property type="component" value="Unassembled WGS sequence"/>
</dbReference>
<reference evidence="10" key="2">
    <citation type="submission" date="2015-08" db="UniProtKB">
        <authorList>
            <consortium name="WormBaseParasite"/>
        </authorList>
    </citation>
    <scope>IDENTIFICATION</scope>
</reference>